<dbReference type="EMBL" id="JAMXLT020000003">
    <property type="protein sequence ID" value="MDW8547752.1"/>
    <property type="molecule type" value="Genomic_DNA"/>
</dbReference>
<evidence type="ECO:0008006" key="3">
    <source>
        <dbReference type="Google" id="ProtNLM"/>
    </source>
</evidence>
<evidence type="ECO:0000313" key="1">
    <source>
        <dbReference type="EMBL" id="MDW8547752.1"/>
    </source>
</evidence>
<dbReference type="Proteomes" id="UP001204439">
    <property type="component" value="Unassembled WGS sequence"/>
</dbReference>
<protein>
    <recommendedName>
        <fullName evidence="3">Preprotein translocase subunit SecD</fullName>
    </recommendedName>
</protein>
<comment type="caution">
    <text evidence="1">The sequence shown here is derived from an EMBL/GenBank/DDBJ whole genome shotgun (WGS) entry which is preliminary data.</text>
</comment>
<dbReference type="RefSeq" id="WP_063968489.1">
    <property type="nucleotide sequence ID" value="NZ_JAMXLT020000003.1"/>
</dbReference>
<reference evidence="1 2" key="1">
    <citation type="submission" date="2023-11" db="EMBL/GenBank/DDBJ databases">
        <title>First isolation, identification, and characterization of non-pathogenic Epilithonimonas ginsengisoli isolated from diseased farmed rainbow trout (Oncorhynchus mykiss) in Chile.</title>
        <authorList>
            <person name="Miranda C.D."/>
            <person name="Irgang R."/>
            <person name="Concha C."/>
            <person name="Rojas R."/>
            <person name="Avendano R."/>
        </authorList>
    </citation>
    <scope>NUCLEOTIDE SEQUENCE [LARGE SCALE GENOMIC DNA]</scope>
    <source>
        <strain evidence="1 2">FP99</strain>
    </source>
</reference>
<accession>A0ABU4JDL7</accession>
<keyword evidence="2" id="KW-1185">Reference proteome</keyword>
<evidence type="ECO:0000313" key="2">
    <source>
        <dbReference type="Proteomes" id="UP001204439"/>
    </source>
</evidence>
<gene>
    <name evidence="1" type="ORF">NG800_002440</name>
</gene>
<name>A0ABU4JDL7_9FLAO</name>
<proteinExistence type="predicted"/>
<sequence length="348" mass="40629">MKKYLMLMMFASTFLFGQQNSDKRYKEIAGRYGGNDGICLFEDGKYMLYGYATAIFGTYTFEKDHINFNPDKQELFMIFGSQNPTIGNSARLFFSGFERDGTAVQFDEGKPQPVFNDDANCFASPYVYETKTKPSQIILSDFIDGTWQQSKFEIPKEYNDLAIVHNEPSRYEENFTGMVKSEGKFKVLTISMYDKAFKQNDEDENDNNWKEILEMKSEYYQAKEGRKNGIFFNKHYQNFPTPESSIYKLDKKTNQFISKNAEDNEAYFRDNQYNDNRYLRKYMKVEGETISDKTFNKNNISTQSLFFTTCGKGSEKSYKYKGFIEYEDKSEPKELQQTTIVTPLPPAN</sequence>
<organism evidence="1 2">
    <name type="scientific">Epilithonimonas ginsengisoli</name>
    <dbReference type="NCBI Taxonomy" id="1245592"/>
    <lineage>
        <taxon>Bacteria</taxon>
        <taxon>Pseudomonadati</taxon>
        <taxon>Bacteroidota</taxon>
        <taxon>Flavobacteriia</taxon>
        <taxon>Flavobacteriales</taxon>
        <taxon>Weeksellaceae</taxon>
        <taxon>Chryseobacterium group</taxon>
        <taxon>Epilithonimonas</taxon>
    </lineage>
</organism>